<feature type="domain" description="ABC transporter" evidence="6">
    <location>
        <begin position="18"/>
        <end position="264"/>
    </location>
</feature>
<dbReference type="InterPro" id="IPR017871">
    <property type="entry name" value="ABC_transporter-like_CS"/>
</dbReference>
<reference evidence="7 8" key="1">
    <citation type="submission" date="2015-02" db="EMBL/GenBank/DDBJ databases">
        <title>Genome sequene of Rhodovulum sulfidophilum DSM 2351.</title>
        <authorList>
            <person name="Nagao N."/>
        </authorList>
    </citation>
    <scope>NUCLEOTIDE SEQUENCE [LARGE SCALE GENOMIC DNA]</scope>
    <source>
        <strain evidence="7 8">DSM 2351</strain>
    </source>
</reference>
<dbReference type="Gene3D" id="3.40.50.300">
    <property type="entry name" value="P-loop containing nucleotide triphosphate hydrolases"/>
    <property type="match status" value="2"/>
</dbReference>
<dbReference type="GO" id="GO:0055085">
    <property type="term" value="P:transmembrane transport"/>
    <property type="evidence" value="ECO:0007669"/>
    <property type="project" value="UniProtKB-ARBA"/>
</dbReference>
<dbReference type="eggNOG" id="COG4172">
    <property type="taxonomic scope" value="Bacteria"/>
</dbReference>
<evidence type="ECO:0000256" key="3">
    <source>
        <dbReference type="ARBA" id="ARBA00022448"/>
    </source>
</evidence>
<comment type="similarity">
    <text evidence="2">Belongs to the ABC transporter superfamily.</text>
</comment>
<accession>A0A0D6B889</accession>
<sequence>MALDMTATPDRLLPDILLSVRGLNVVAGDRPILTDISFDLAPRSILSVIGATGSGKTVLARALASWLSAPLRVTGGEIRFRGRDLVADPAHARNLAGREIAYVGGNPAGALDPTMTVGAQLVEKLRAVRPDISAEAARQKAIRLLEAVHIPSAARRFHEYPFQYSGGMMQRAMIVDALISDPALLIADNITQPLDVTVAAQILKLMRELNSEFSTAILFICSSLPVACDASDEVMVLHEGRVVERQTPAALVAGPEHSYTRALISELPTLWQDGQTGAGRDIDRNRRAIMSIRGLAKAYEVRARGQAGVSRVQAVRNVEFDVFPGDNFGVVGESGCGKSSLMRLLTGLERPDAGSVFFEGENVAAASPRRLRELRRRFQLVLQDPYGCLPPQSPIGAILEEPLKIHRIGNAAERRDRARAVMAEVGLDDSLYRSLPTGLSAGQRQRLNVARAMILEPRLLIMDETLSALDQTEQGKLLDLFDKLQAQHGFTYIFISHDLTMVRQVCSRIAVMYLGETVEVAPNERLFFDPGHPYSRALLSAAPTLEERRYRPEDCLLEGEPPSPIDLPPGCAFASRCPQAFERCRAENPALRARGGHALAACFLNPEPDIALPENALPETATETPHA</sequence>
<dbReference type="InterPro" id="IPR003439">
    <property type="entry name" value="ABC_transporter-like_ATP-bd"/>
</dbReference>
<dbReference type="Pfam" id="PF08352">
    <property type="entry name" value="oligo_HPY"/>
    <property type="match status" value="1"/>
</dbReference>
<keyword evidence="3" id="KW-0813">Transport</keyword>
<dbReference type="GO" id="GO:0005524">
    <property type="term" value="F:ATP binding"/>
    <property type="evidence" value="ECO:0007669"/>
    <property type="project" value="UniProtKB-KW"/>
</dbReference>
<proteinExistence type="inferred from homology"/>
<keyword evidence="4" id="KW-0547">Nucleotide-binding</keyword>
<evidence type="ECO:0000256" key="1">
    <source>
        <dbReference type="ARBA" id="ARBA00004417"/>
    </source>
</evidence>
<dbReference type="NCBIfam" id="TIGR01727">
    <property type="entry name" value="oligo_HPY"/>
    <property type="match status" value="1"/>
</dbReference>
<dbReference type="PROSITE" id="PS00211">
    <property type="entry name" value="ABC_TRANSPORTER_1"/>
    <property type="match status" value="2"/>
</dbReference>
<dbReference type="InterPro" id="IPR050319">
    <property type="entry name" value="ABC_transp_ATP-bind"/>
</dbReference>
<dbReference type="PANTHER" id="PTHR43776">
    <property type="entry name" value="TRANSPORT ATP-BINDING PROTEIN"/>
    <property type="match status" value="1"/>
</dbReference>
<evidence type="ECO:0000256" key="5">
    <source>
        <dbReference type="ARBA" id="ARBA00022840"/>
    </source>
</evidence>
<dbReference type="Pfam" id="PF00005">
    <property type="entry name" value="ABC_tran"/>
    <property type="match status" value="2"/>
</dbReference>
<dbReference type="KEGG" id="rsu:NHU_03956"/>
<dbReference type="PANTHER" id="PTHR43776:SF7">
    <property type="entry name" value="D,D-DIPEPTIDE TRANSPORT ATP-BINDING PROTEIN DDPF-RELATED"/>
    <property type="match status" value="1"/>
</dbReference>
<evidence type="ECO:0000259" key="6">
    <source>
        <dbReference type="PROSITE" id="PS50893"/>
    </source>
</evidence>
<dbReference type="InterPro" id="IPR003593">
    <property type="entry name" value="AAA+_ATPase"/>
</dbReference>
<dbReference type="SMART" id="SM00382">
    <property type="entry name" value="AAA"/>
    <property type="match status" value="2"/>
</dbReference>
<dbReference type="EMBL" id="AP014800">
    <property type="protein sequence ID" value="BAQ71080.1"/>
    <property type="molecule type" value="Genomic_DNA"/>
</dbReference>
<name>A0A0D6B889_RHOSU</name>
<dbReference type="GO" id="GO:0015833">
    <property type="term" value="P:peptide transport"/>
    <property type="evidence" value="ECO:0007669"/>
    <property type="project" value="InterPro"/>
</dbReference>
<dbReference type="PATRIC" id="fig|35806.4.peg.4058"/>
<evidence type="ECO:0000256" key="4">
    <source>
        <dbReference type="ARBA" id="ARBA00022741"/>
    </source>
</evidence>
<dbReference type="InterPro" id="IPR013563">
    <property type="entry name" value="Oligopep_ABC_C"/>
</dbReference>
<dbReference type="GO" id="GO:0005886">
    <property type="term" value="C:plasma membrane"/>
    <property type="evidence" value="ECO:0007669"/>
    <property type="project" value="UniProtKB-SubCell"/>
</dbReference>
<dbReference type="Proteomes" id="UP000064912">
    <property type="component" value="Chromosome"/>
</dbReference>
<protein>
    <submittedName>
        <fullName evidence="7">Peptide ABC transporter ATPase</fullName>
    </submittedName>
</protein>
<evidence type="ECO:0000256" key="2">
    <source>
        <dbReference type="ARBA" id="ARBA00005417"/>
    </source>
</evidence>
<dbReference type="NCBIfam" id="NF008453">
    <property type="entry name" value="PRK11308.1"/>
    <property type="match status" value="2"/>
</dbReference>
<dbReference type="GO" id="GO:0016887">
    <property type="term" value="F:ATP hydrolysis activity"/>
    <property type="evidence" value="ECO:0007669"/>
    <property type="project" value="InterPro"/>
</dbReference>
<comment type="subcellular location">
    <subcellularLocation>
        <location evidence="1">Cell inner membrane</location>
        <topology evidence="1">Peripheral membrane protein</topology>
    </subcellularLocation>
</comment>
<organism evidence="7 8">
    <name type="scientific">Rhodovulum sulfidophilum</name>
    <name type="common">Rhodobacter sulfidophilus</name>
    <dbReference type="NCBI Taxonomy" id="35806"/>
    <lineage>
        <taxon>Bacteria</taxon>
        <taxon>Pseudomonadati</taxon>
        <taxon>Pseudomonadota</taxon>
        <taxon>Alphaproteobacteria</taxon>
        <taxon>Rhodobacterales</taxon>
        <taxon>Paracoccaceae</taxon>
        <taxon>Rhodovulum</taxon>
    </lineage>
</organism>
<evidence type="ECO:0000313" key="7">
    <source>
        <dbReference type="EMBL" id="BAQ71080.1"/>
    </source>
</evidence>
<evidence type="ECO:0000313" key="8">
    <source>
        <dbReference type="Proteomes" id="UP000064912"/>
    </source>
</evidence>
<gene>
    <name evidence="7" type="ORF">NHU_03956</name>
</gene>
<dbReference type="SUPFAM" id="SSF52540">
    <property type="entry name" value="P-loop containing nucleoside triphosphate hydrolases"/>
    <property type="match status" value="2"/>
</dbReference>
<dbReference type="InterPro" id="IPR027417">
    <property type="entry name" value="P-loop_NTPase"/>
</dbReference>
<feature type="domain" description="ABC transporter" evidence="6">
    <location>
        <begin position="290"/>
        <end position="539"/>
    </location>
</feature>
<dbReference type="PROSITE" id="PS50893">
    <property type="entry name" value="ABC_TRANSPORTER_2"/>
    <property type="match status" value="2"/>
</dbReference>
<dbReference type="AlphaFoldDB" id="A0A0D6B889"/>
<dbReference type="CDD" id="cd03257">
    <property type="entry name" value="ABC_NikE_OppD_transporters"/>
    <property type="match status" value="2"/>
</dbReference>
<keyword evidence="5" id="KW-0067">ATP-binding</keyword>